<dbReference type="SMART" id="SM01120">
    <property type="entry name" value="Dak2"/>
    <property type="match status" value="1"/>
</dbReference>
<sequence>MADVITVAQLEAWLRAASAALHEKAAWLTELDSAIGDADHGTNMARGFTAVVTKLDAGVPDTAPALLKSVGMTLISTVGGASGSLYGTLFLEAAKALPADSEVTAAQFADALAAGVAGIVSRGHAEIGDKTMIDALTPAVAAFAAAAAEGESAADAAASAARAGEAGRDSTEPLVARKGRASYLGERSAGHLDPGASSSVILLETLAGVLAA</sequence>
<name>A0A0F0LWN2_9MICO</name>
<dbReference type="PROSITE" id="PS51480">
    <property type="entry name" value="DHAL"/>
    <property type="match status" value="1"/>
</dbReference>
<dbReference type="GO" id="GO:0004371">
    <property type="term" value="F:glycerone kinase activity"/>
    <property type="evidence" value="ECO:0007669"/>
    <property type="project" value="InterPro"/>
</dbReference>
<dbReference type="Proteomes" id="UP000257479">
    <property type="component" value="Unassembled WGS sequence"/>
</dbReference>
<dbReference type="InterPro" id="IPR036117">
    <property type="entry name" value="DhaL_dom_sf"/>
</dbReference>
<comment type="caution">
    <text evidence="5">The sequence shown here is derived from an EMBL/GenBank/DDBJ whole genome shotgun (WGS) entry which is preliminary data.</text>
</comment>
<dbReference type="InterPro" id="IPR004007">
    <property type="entry name" value="DhaL_dom"/>
</dbReference>
<gene>
    <name evidence="5" type="primary">dhaL</name>
    <name evidence="4" type="ORF">DCP95_05550</name>
    <name evidence="5" type="ORF">RR49_01237</name>
</gene>
<dbReference type="SUPFAM" id="SSF101473">
    <property type="entry name" value="DhaL-like"/>
    <property type="match status" value="1"/>
</dbReference>
<dbReference type="OrthoDB" id="9800291at2"/>
<dbReference type="InterPro" id="IPR012737">
    <property type="entry name" value="DhaK_L_YcgS"/>
</dbReference>
<keyword evidence="1 5" id="KW-0808">Transferase</keyword>
<keyword evidence="2 5" id="KW-0418">Kinase</keyword>
<evidence type="ECO:0000313" key="6">
    <source>
        <dbReference type="Proteomes" id="UP000033451"/>
    </source>
</evidence>
<dbReference type="GO" id="GO:0005829">
    <property type="term" value="C:cytosol"/>
    <property type="evidence" value="ECO:0007669"/>
    <property type="project" value="TreeGrafter"/>
</dbReference>
<dbReference type="NCBIfam" id="TIGR02365">
    <property type="entry name" value="dha_L_ycgS"/>
    <property type="match status" value="1"/>
</dbReference>
<dbReference type="STRING" id="400772.RR49_01237"/>
<reference evidence="4 7" key="2">
    <citation type="journal article" date="2018" name="Nat. Biotechnol.">
        <title>A standardized bacterial taxonomy based on genome phylogeny substantially revises the tree of life.</title>
        <authorList>
            <person name="Parks D.H."/>
            <person name="Chuvochina M."/>
            <person name="Waite D.W."/>
            <person name="Rinke C."/>
            <person name="Skarshewski A."/>
            <person name="Chaumeil P.A."/>
            <person name="Hugenholtz P."/>
        </authorList>
    </citation>
    <scope>NUCLEOTIDE SEQUENCE [LARGE SCALE GENOMIC DNA]</scope>
    <source>
        <strain evidence="4">UBA9152</strain>
    </source>
</reference>
<dbReference type="EMBL" id="JYIY01000069">
    <property type="protein sequence ID" value="KJL37124.1"/>
    <property type="molecule type" value="Genomic_DNA"/>
</dbReference>
<protein>
    <submittedName>
        <fullName evidence="4">Dihydroxyacetone kinase subunit L</fullName>
    </submittedName>
    <submittedName>
        <fullName evidence="5">PTS-dependent dihydroxyacetone kinase, ADP-binding subunit DhaL</fullName>
        <ecNumber evidence="5">2.7.-.-</ecNumber>
    </submittedName>
</protein>
<keyword evidence="6" id="KW-1185">Reference proteome</keyword>
<dbReference type="EC" id="2.7.-.-" evidence="5"/>
<dbReference type="GO" id="GO:0019563">
    <property type="term" value="P:glycerol catabolic process"/>
    <property type="evidence" value="ECO:0007669"/>
    <property type="project" value="TreeGrafter"/>
</dbReference>
<dbReference type="InterPro" id="IPR050861">
    <property type="entry name" value="Dihydroxyacetone_Kinase"/>
</dbReference>
<evidence type="ECO:0000256" key="2">
    <source>
        <dbReference type="ARBA" id="ARBA00022777"/>
    </source>
</evidence>
<dbReference type="AlphaFoldDB" id="A0A0F0LWN2"/>
<feature type="domain" description="DhaL" evidence="3">
    <location>
        <begin position="8"/>
        <end position="208"/>
    </location>
</feature>
<dbReference type="FunFam" id="1.25.40.340:FF:000002">
    <property type="entry name" value="Dihydroxyacetone kinase, L subunit"/>
    <property type="match status" value="1"/>
</dbReference>
<organism evidence="5 6">
    <name type="scientific">Microbacterium ginsengisoli</name>
    <dbReference type="NCBI Taxonomy" id="400772"/>
    <lineage>
        <taxon>Bacteria</taxon>
        <taxon>Bacillati</taxon>
        <taxon>Actinomycetota</taxon>
        <taxon>Actinomycetes</taxon>
        <taxon>Micrococcales</taxon>
        <taxon>Microbacteriaceae</taxon>
        <taxon>Microbacterium</taxon>
    </lineage>
</organism>
<dbReference type="Proteomes" id="UP000033451">
    <property type="component" value="Unassembled WGS sequence"/>
</dbReference>
<dbReference type="RefSeq" id="WP_045247172.1">
    <property type="nucleotide sequence ID" value="NZ_JYIY01000069.1"/>
</dbReference>
<accession>A0A0F0LWN2</accession>
<evidence type="ECO:0000313" key="5">
    <source>
        <dbReference type="EMBL" id="KJL37124.1"/>
    </source>
</evidence>
<dbReference type="EMBL" id="DMNG01000096">
    <property type="protein sequence ID" value="HAN24023.1"/>
    <property type="molecule type" value="Genomic_DNA"/>
</dbReference>
<proteinExistence type="predicted"/>
<evidence type="ECO:0000313" key="7">
    <source>
        <dbReference type="Proteomes" id="UP000257479"/>
    </source>
</evidence>
<evidence type="ECO:0000313" key="4">
    <source>
        <dbReference type="EMBL" id="HAN24023.1"/>
    </source>
</evidence>
<dbReference type="Pfam" id="PF02734">
    <property type="entry name" value="Dak2"/>
    <property type="match status" value="1"/>
</dbReference>
<dbReference type="Gene3D" id="1.25.40.340">
    <property type="match status" value="1"/>
</dbReference>
<evidence type="ECO:0000259" key="3">
    <source>
        <dbReference type="PROSITE" id="PS51480"/>
    </source>
</evidence>
<dbReference type="PANTHER" id="PTHR28629:SF4">
    <property type="entry name" value="TRIOKINASE_FMN CYCLASE"/>
    <property type="match status" value="1"/>
</dbReference>
<dbReference type="PANTHER" id="PTHR28629">
    <property type="entry name" value="TRIOKINASE/FMN CYCLASE"/>
    <property type="match status" value="1"/>
</dbReference>
<dbReference type="PATRIC" id="fig|400772.4.peg.1260"/>
<reference evidence="5 6" key="1">
    <citation type="submission" date="2015-02" db="EMBL/GenBank/DDBJ databases">
        <title>Draft genome sequences of ten Microbacterium spp. with emphasis on heavy metal contaminated environments.</title>
        <authorList>
            <person name="Corretto E."/>
        </authorList>
    </citation>
    <scope>NUCLEOTIDE SEQUENCE [LARGE SCALE GENOMIC DNA]</scope>
    <source>
        <strain evidence="5 6">DSM 18659</strain>
    </source>
</reference>
<evidence type="ECO:0000256" key="1">
    <source>
        <dbReference type="ARBA" id="ARBA00022679"/>
    </source>
</evidence>